<evidence type="ECO:0000313" key="2">
    <source>
        <dbReference type="Proteomes" id="UP001148662"/>
    </source>
</evidence>
<dbReference type="Proteomes" id="UP001148662">
    <property type="component" value="Unassembled WGS sequence"/>
</dbReference>
<name>A0ACC1T3M5_9APHY</name>
<sequence>MLRSSASRLSLRFAAKPAVDFSSVRPESASVQLPSSTTYYDVLNVPYDGSAFDVDLVRLKKSFRDLQRIIHPDKWSGKGDTAQETAAEMSGIVNRAYGILTNPYTRAEYILQLEGVPIEEQDNIEDPSLIMEVMETREELDGAEDRTQVEQIRLDNLSKINDLLPRLSAAVADKDWGAVKEATIRLKYLQGIDQAAQAWPNQPFDH</sequence>
<gene>
    <name evidence="1" type="ORF">NM688_g4236</name>
</gene>
<proteinExistence type="predicted"/>
<comment type="caution">
    <text evidence="1">The sequence shown here is derived from an EMBL/GenBank/DDBJ whole genome shotgun (WGS) entry which is preliminary data.</text>
</comment>
<evidence type="ECO:0000313" key="1">
    <source>
        <dbReference type="EMBL" id="KAJ3552272.1"/>
    </source>
</evidence>
<accession>A0ACC1T3M5</accession>
<reference evidence="1" key="1">
    <citation type="submission" date="2022-07" db="EMBL/GenBank/DDBJ databases">
        <title>Genome Sequence of Phlebia brevispora.</title>
        <authorList>
            <person name="Buettner E."/>
        </authorList>
    </citation>
    <scope>NUCLEOTIDE SEQUENCE</scope>
    <source>
        <strain evidence="1">MPL23</strain>
    </source>
</reference>
<dbReference type="EMBL" id="JANHOG010000682">
    <property type="protein sequence ID" value="KAJ3552272.1"/>
    <property type="molecule type" value="Genomic_DNA"/>
</dbReference>
<protein>
    <submittedName>
        <fullName evidence="1">Uncharacterized protein</fullName>
    </submittedName>
</protein>
<keyword evidence="2" id="KW-1185">Reference proteome</keyword>
<organism evidence="1 2">
    <name type="scientific">Phlebia brevispora</name>
    <dbReference type="NCBI Taxonomy" id="194682"/>
    <lineage>
        <taxon>Eukaryota</taxon>
        <taxon>Fungi</taxon>
        <taxon>Dikarya</taxon>
        <taxon>Basidiomycota</taxon>
        <taxon>Agaricomycotina</taxon>
        <taxon>Agaricomycetes</taxon>
        <taxon>Polyporales</taxon>
        <taxon>Meruliaceae</taxon>
        <taxon>Phlebia</taxon>
    </lineage>
</organism>